<evidence type="ECO:0000259" key="2">
    <source>
        <dbReference type="Pfam" id="PF01523"/>
    </source>
</evidence>
<dbReference type="InterPro" id="IPR035068">
    <property type="entry name" value="TldD/PmbA_N"/>
</dbReference>
<sequence>MLESSSKEDQKDRTEQLLELAVKSGAQAAEVYQSRSHSQPVFFEANRLKQLESVQSEGMALRLWRDGKPGLAVAYGPVDPQALVDRAIALSSLNEPETIELAENGKTLYPDLGEAVPVEQLVKMGKEAIAQVRDAYPEVLCTSQWECEVETTRLINSLGLDCGYKDTTLSGYMGAEWVRGEDFLSVADGQTQRGYLEPERIVQQILQRLEWASDNVPSPSGRVPILFTAKAADMLWETIQAALNGKRVIEKASPWSDRLGKLVISEALTLSQQPNIGPFSCPFDDEGTETRPLTLIQNGVLQLFYTDRTTGRLLGSDTTGNGFRPGLGSYPTPGLVNLIIQPGSDSLLDLIQQMDQGLIVDQMLGDSAGISGDFSINVELGFRVQKGEIIGRVKDTMVSGNVYTALKQLVAIGSDAEWNGPCSTPSLIVEGLSTTGSINN</sequence>
<comment type="similarity">
    <text evidence="1">Belongs to the peptidase U62 family.</text>
</comment>
<accession>K9VUZ0</accession>
<dbReference type="InterPro" id="IPR045569">
    <property type="entry name" value="Metalloprtase-TldD/E_C"/>
</dbReference>
<dbReference type="GO" id="GO:0005829">
    <property type="term" value="C:cytosol"/>
    <property type="evidence" value="ECO:0007669"/>
    <property type="project" value="TreeGrafter"/>
</dbReference>
<evidence type="ECO:0000313" key="6">
    <source>
        <dbReference type="Proteomes" id="UP000010472"/>
    </source>
</evidence>
<evidence type="ECO:0000259" key="3">
    <source>
        <dbReference type="Pfam" id="PF19289"/>
    </source>
</evidence>
<dbReference type="EMBL" id="CP003620">
    <property type="protein sequence ID" value="AFZ11776.1"/>
    <property type="molecule type" value="Genomic_DNA"/>
</dbReference>
<keyword evidence="6" id="KW-1185">Reference proteome</keyword>
<dbReference type="InterPro" id="IPR047657">
    <property type="entry name" value="PmbA"/>
</dbReference>
<evidence type="ECO:0000256" key="1">
    <source>
        <dbReference type="ARBA" id="ARBA00005836"/>
    </source>
</evidence>
<evidence type="ECO:0000259" key="4">
    <source>
        <dbReference type="Pfam" id="PF19290"/>
    </source>
</evidence>
<name>K9VUZ0_9CYAN</name>
<dbReference type="KEGG" id="cep:Cri9333_0859"/>
<dbReference type="PATRIC" id="fig|1173022.3.peg.931"/>
<dbReference type="InterPro" id="IPR002510">
    <property type="entry name" value="Metalloprtase-TldD/E_N"/>
</dbReference>
<dbReference type="GO" id="GO:0008237">
    <property type="term" value="F:metallopeptidase activity"/>
    <property type="evidence" value="ECO:0007669"/>
    <property type="project" value="InterPro"/>
</dbReference>
<organism evidence="5 6">
    <name type="scientific">Crinalium epipsammum PCC 9333</name>
    <dbReference type="NCBI Taxonomy" id="1173022"/>
    <lineage>
        <taxon>Bacteria</taxon>
        <taxon>Bacillati</taxon>
        <taxon>Cyanobacteriota</taxon>
        <taxon>Cyanophyceae</taxon>
        <taxon>Gomontiellales</taxon>
        <taxon>Gomontiellaceae</taxon>
        <taxon>Crinalium</taxon>
    </lineage>
</organism>
<feature type="domain" description="Metalloprotease TldD/E C-terminal" evidence="3">
    <location>
        <begin position="220"/>
        <end position="436"/>
    </location>
</feature>
<dbReference type="InterPro" id="IPR045570">
    <property type="entry name" value="Metalloprtase-TldD/E_cen_dom"/>
</dbReference>
<dbReference type="Gene3D" id="3.30.2290.10">
    <property type="entry name" value="PmbA/TldD superfamily"/>
    <property type="match status" value="1"/>
</dbReference>
<dbReference type="Pfam" id="PF19290">
    <property type="entry name" value="PmbA_TldD_2nd"/>
    <property type="match status" value="1"/>
</dbReference>
<dbReference type="PANTHER" id="PTHR43421">
    <property type="entry name" value="METALLOPROTEASE PMBA"/>
    <property type="match status" value="1"/>
</dbReference>
<dbReference type="OrthoDB" id="440929at2"/>
<dbReference type="InterPro" id="IPR036059">
    <property type="entry name" value="TldD/PmbA_sf"/>
</dbReference>
<dbReference type="Proteomes" id="UP000010472">
    <property type="component" value="Chromosome"/>
</dbReference>
<dbReference type="GO" id="GO:0006508">
    <property type="term" value="P:proteolysis"/>
    <property type="evidence" value="ECO:0007669"/>
    <property type="project" value="InterPro"/>
</dbReference>
<dbReference type="AlphaFoldDB" id="K9VUZ0"/>
<dbReference type="SUPFAM" id="SSF111283">
    <property type="entry name" value="Putative modulator of DNA gyrase, PmbA/TldD"/>
    <property type="match status" value="1"/>
</dbReference>
<dbReference type="RefSeq" id="WP_015201898.1">
    <property type="nucleotide sequence ID" value="NC_019753.1"/>
</dbReference>
<proteinExistence type="inferred from homology"/>
<dbReference type="STRING" id="1173022.Cri9333_0859"/>
<reference evidence="5 6" key="1">
    <citation type="submission" date="2012-06" db="EMBL/GenBank/DDBJ databases">
        <title>Finished chromosome of genome of Crinalium epipsammum PCC 9333.</title>
        <authorList>
            <consortium name="US DOE Joint Genome Institute"/>
            <person name="Gugger M."/>
            <person name="Coursin T."/>
            <person name="Rippka R."/>
            <person name="Tandeau De Marsac N."/>
            <person name="Huntemann M."/>
            <person name="Wei C.-L."/>
            <person name="Han J."/>
            <person name="Detter J.C."/>
            <person name="Han C."/>
            <person name="Tapia R."/>
            <person name="Davenport K."/>
            <person name="Daligault H."/>
            <person name="Erkkila T."/>
            <person name="Gu W."/>
            <person name="Munk A.C.C."/>
            <person name="Teshima H."/>
            <person name="Xu Y."/>
            <person name="Chain P."/>
            <person name="Chen A."/>
            <person name="Krypides N."/>
            <person name="Mavromatis K."/>
            <person name="Markowitz V."/>
            <person name="Szeto E."/>
            <person name="Ivanova N."/>
            <person name="Mikhailova N."/>
            <person name="Ovchinnikova G."/>
            <person name="Pagani I."/>
            <person name="Pati A."/>
            <person name="Goodwin L."/>
            <person name="Peters L."/>
            <person name="Pitluck S."/>
            <person name="Woyke T."/>
            <person name="Kerfeld C."/>
        </authorList>
    </citation>
    <scope>NUCLEOTIDE SEQUENCE [LARGE SCALE GENOMIC DNA]</scope>
    <source>
        <strain evidence="5 6">PCC 9333</strain>
    </source>
</reference>
<dbReference type="PANTHER" id="PTHR43421:SF1">
    <property type="entry name" value="METALLOPROTEASE PMBA"/>
    <property type="match status" value="1"/>
</dbReference>
<feature type="domain" description="Metalloprotease TldD/E N-terminal" evidence="2">
    <location>
        <begin position="29"/>
        <end position="90"/>
    </location>
</feature>
<dbReference type="Pfam" id="PF19289">
    <property type="entry name" value="PmbA_TldD_3rd"/>
    <property type="match status" value="1"/>
</dbReference>
<evidence type="ECO:0000313" key="5">
    <source>
        <dbReference type="EMBL" id="AFZ11776.1"/>
    </source>
</evidence>
<dbReference type="HOGENOM" id="CLU_026425_4_2_3"/>
<dbReference type="Pfam" id="PF01523">
    <property type="entry name" value="PmbA_TldD_1st"/>
    <property type="match status" value="1"/>
</dbReference>
<gene>
    <name evidence="5" type="ORF">Cri9333_0859</name>
</gene>
<dbReference type="eggNOG" id="COG0312">
    <property type="taxonomic scope" value="Bacteria"/>
</dbReference>
<protein>
    <submittedName>
        <fullName evidence="5">Peptidase U62 modulator of DNA gyrase</fullName>
    </submittedName>
</protein>
<feature type="domain" description="Metalloprotease TldD/E central" evidence="4">
    <location>
        <begin position="114"/>
        <end position="211"/>
    </location>
</feature>